<protein>
    <recommendedName>
        <fullName evidence="2">Lipid/polyisoprenoid-binding YceI-like domain-containing protein</fullName>
    </recommendedName>
</protein>
<dbReference type="PANTHER" id="PTHR34406">
    <property type="entry name" value="PROTEIN YCEI"/>
    <property type="match status" value="1"/>
</dbReference>
<accession>A0ABP6CJZ0</accession>
<dbReference type="SUPFAM" id="SSF101874">
    <property type="entry name" value="YceI-like"/>
    <property type="match status" value="1"/>
</dbReference>
<dbReference type="EMBL" id="BAAASJ010000002">
    <property type="protein sequence ID" value="GAA2619546.1"/>
    <property type="molecule type" value="Genomic_DNA"/>
</dbReference>
<reference evidence="4" key="1">
    <citation type="journal article" date="2019" name="Int. J. Syst. Evol. Microbiol.">
        <title>The Global Catalogue of Microorganisms (GCM) 10K type strain sequencing project: providing services to taxonomists for standard genome sequencing and annotation.</title>
        <authorList>
            <consortium name="The Broad Institute Genomics Platform"/>
            <consortium name="The Broad Institute Genome Sequencing Center for Infectious Disease"/>
            <person name="Wu L."/>
            <person name="Ma J."/>
        </authorList>
    </citation>
    <scope>NUCLEOTIDE SEQUENCE [LARGE SCALE GENOMIC DNA]</scope>
    <source>
        <strain evidence="4">JCM 4524</strain>
    </source>
</reference>
<evidence type="ECO:0000259" key="2">
    <source>
        <dbReference type="SMART" id="SM00867"/>
    </source>
</evidence>
<dbReference type="Proteomes" id="UP001500151">
    <property type="component" value="Unassembled WGS sequence"/>
</dbReference>
<dbReference type="SMART" id="SM00867">
    <property type="entry name" value="YceI"/>
    <property type="match status" value="1"/>
</dbReference>
<evidence type="ECO:0000313" key="4">
    <source>
        <dbReference type="Proteomes" id="UP001500151"/>
    </source>
</evidence>
<dbReference type="PANTHER" id="PTHR34406:SF1">
    <property type="entry name" value="PROTEIN YCEI"/>
    <property type="match status" value="1"/>
</dbReference>
<name>A0ABP6CJZ0_9ACTN</name>
<sequence length="178" mass="18419">MSIDSSATRPTIPAGTYMVDASRTTVRFAVKKLWGLVAVRGTLDVRDGTIVLADDAVGSSVRVTMDPASFASGNKRRDRDVTGKNFLDVAAHPAMAFASTGVGSDGSGWTMRGLLTAHGVTAPVTLRVVDGRTTADGCAFTATAVVDRTAFGVSRAVGFIGRELAATIEIGAKRTGGR</sequence>
<dbReference type="Gene3D" id="2.40.128.110">
    <property type="entry name" value="Lipid/polyisoprenoid-binding, YceI-like"/>
    <property type="match status" value="1"/>
</dbReference>
<dbReference type="InterPro" id="IPR007372">
    <property type="entry name" value="Lipid/polyisoprenoid-bd_YceI"/>
</dbReference>
<dbReference type="InterPro" id="IPR036761">
    <property type="entry name" value="TTHA0802/YceI-like_sf"/>
</dbReference>
<comment type="caution">
    <text evidence="3">The sequence shown here is derived from an EMBL/GenBank/DDBJ whole genome shotgun (WGS) entry which is preliminary data.</text>
</comment>
<evidence type="ECO:0000256" key="1">
    <source>
        <dbReference type="ARBA" id="ARBA00008812"/>
    </source>
</evidence>
<proteinExistence type="inferred from homology"/>
<keyword evidence="4" id="KW-1185">Reference proteome</keyword>
<evidence type="ECO:0000313" key="3">
    <source>
        <dbReference type="EMBL" id="GAA2619546.1"/>
    </source>
</evidence>
<organism evidence="3 4">
    <name type="scientific">Streptomyces vastus</name>
    <dbReference type="NCBI Taxonomy" id="285451"/>
    <lineage>
        <taxon>Bacteria</taxon>
        <taxon>Bacillati</taxon>
        <taxon>Actinomycetota</taxon>
        <taxon>Actinomycetes</taxon>
        <taxon>Kitasatosporales</taxon>
        <taxon>Streptomycetaceae</taxon>
        <taxon>Streptomyces</taxon>
    </lineage>
</organism>
<gene>
    <name evidence="3" type="ORF">GCM10010307_02230</name>
</gene>
<dbReference type="Pfam" id="PF04264">
    <property type="entry name" value="YceI"/>
    <property type="match status" value="1"/>
</dbReference>
<feature type="domain" description="Lipid/polyisoprenoid-binding YceI-like" evidence="2">
    <location>
        <begin position="16"/>
        <end position="173"/>
    </location>
</feature>
<comment type="similarity">
    <text evidence="1">Belongs to the UPF0312 family.</text>
</comment>
<dbReference type="RefSeq" id="WP_344386826.1">
    <property type="nucleotide sequence ID" value="NZ_BAAASJ010000002.1"/>
</dbReference>